<dbReference type="PANTHER" id="PTHR43775">
    <property type="entry name" value="FATTY ACID SYNTHASE"/>
    <property type="match status" value="1"/>
</dbReference>
<feature type="domain" description="Carrier" evidence="13">
    <location>
        <begin position="6551"/>
        <end position="6626"/>
    </location>
</feature>
<reference evidence="16 17" key="1">
    <citation type="submission" date="2023-08" db="EMBL/GenBank/DDBJ databases">
        <authorList>
            <person name="Joshi A."/>
            <person name="Thite S."/>
        </authorList>
    </citation>
    <scope>NUCLEOTIDE SEQUENCE [LARGE SCALE GENOMIC DNA]</scope>
    <source>
        <strain evidence="16 17">AC40</strain>
    </source>
</reference>
<feature type="active site" description="Proton acceptor; for dehydratase activity" evidence="11">
    <location>
        <position position="2268"/>
    </location>
</feature>
<dbReference type="SMART" id="SM00822">
    <property type="entry name" value="PKS_KR"/>
    <property type="match status" value="4"/>
</dbReference>
<evidence type="ECO:0000259" key="13">
    <source>
        <dbReference type="PROSITE" id="PS50075"/>
    </source>
</evidence>
<dbReference type="PANTHER" id="PTHR43775:SF37">
    <property type="entry name" value="SI:DKEY-61P9.11"/>
    <property type="match status" value="1"/>
</dbReference>
<dbReference type="Gene3D" id="3.10.129.110">
    <property type="entry name" value="Polyketide synthase dehydratase"/>
    <property type="match status" value="2"/>
</dbReference>
<dbReference type="InterPro" id="IPR054514">
    <property type="entry name" value="RhiE-like_linker"/>
</dbReference>
<evidence type="ECO:0000256" key="4">
    <source>
        <dbReference type="ARBA" id="ARBA00006484"/>
    </source>
</evidence>
<evidence type="ECO:0000313" key="16">
    <source>
        <dbReference type="EMBL" id="MDP4536966.1"/>
    </source>
</evidence>
<feature type="region of interest" description="Disordered" evidence="12">
    <location>
        <begin position="3060"/>
        <end position="3087"/>
    </location>
</feature>
<feature type="region of interest" description="N-terminal hotdog fold" evidence="11">
    <location>
        <begin position="3830"/>
        <end position="3956"/>
    </location>
</feature>
<sequence length="6630" mass="724918">MSTISHKDIAIIGMACRFPKAENYHQYWENLLAQKSCISDIPHTRWDWRHYDGDPLVEVNKSNSRWGGFIDKVNCFDYRFFGISPSTAQAMDPQQRIMLELSWACMEDAGVVPQSLAGQNVGVYIGAFNFDYKELLEKHDRPIEAYQSTGTANAIIANRISHFYDFNGPSVTVDTACSASMNAVHSAMQSLQLGETDLALAGGINLILTPTRHISFSKTGMLSPSGQSKSFDAGADGYVRSEGAGLILLKPLAAALADNDQIHGVIKGGAVNHCGKTHTLTYPSYQAQAQVISRAMHNAQVTPDTMTYIEAHGTGTPKGDPIEIQGLQHAFQHSTDTQYCAIGSAKSNIGHLEAAAGIAGIIKVLLSMRAGVLPGLANFKSLNPRITLDDSPFYVLQNTQPWQQRTDSQGYLLPRRAGVSAFGFGGTNGHIVLEEAPARAQPSPQEAAQSPHIFVFSAKAEASLQAQLTNMHAWLSRQTTLALAQLSANLYRHRTHFSKRVVVIASSQAALLENLQDAIAAVAEQAYGKPFHRERQREAPVYDQAAQWLQGMDIDHHQVIPELTQHISLPSYAFEPSPCWFELLPEADNQALYAPTEATPELAVHRVVQGENMAAGVGKCALVPRWVPLEPQLQNDVASSQTGTVCHEGVVCVVGANVSQQTTLSALHDRVYFFDAQQSPDKALAEIASQHISHVIWIPPMAGDDVPGGAQNRAVQVCFQWLQFVLHGLSVAPSCVTLLMQQDKDLPEDIAFEHAPLVGMLGSISKEYPALNVRLFDVGNDTEWPLQIIGDIQRRVDGVHLYRNGQWLVRQFVPIKWANTLSTTAQESVLCRPGGVYVLVGGAGGIGRAVTAYMLKQQNVHIVWLGRRALDPQIQSSIEQLRKEGGTLQYVQADVTEYGALQTAYHTILKQFGRVNGVINAAMVFKACAFKNMSFDDFSAVYDAKVQSSVNLARLLKYESLDYLVNFSSINSFITAAEQSHYAAGSMFQDTLSNALQRVVPFQVKTINWGYWTAEGALADSDMFQYWRAKSGVGDLTITDAMAVLETVMRSELHQVAYINALTASANLPNTDLKQRCYVDAVARRDALELSDLNRFLLPAGPELGGGLTFRAADELTIQYMWYQLYRCGLFDGSDLTLQALQQRLQQLRAEQTVSYLQLWLHKAINLLCERGMLAYQTSEQGAQCGLSITEQGRQLATDERILTQWAEACANWTADPATAAQARLLDATLSALPAVLSAEKRATEVMFPESSMRLLEGIYKHNPVSDYFNRLVADVVSHIIRHGFMHGKKTRILEIGAGTGGTSALIFETLQGVQHQVEEYCYTDISRAFLMHAHTHYQAHNPFLKTAIFNVEQPVDEQAVERGSYDMVIATNVLHATRNIRNTLRNAKALLKAGGVLILNELSEDSIFCHMTFGLLEGWWLHEDSAIRIPECPGLTSLGWKQALEQEGYHDVAFPQLSAHPLGQQIIVAKSNGVQFAQTQPSADTQPPPAAANIDTDGASIKDETETNVQPVATQAHSVSELKNTIKQVIADALKYSVNDIQVDESFADYGVDSITGVNVVQALNEALSLTLHSTCLFDYTNITRLVDHIASQLPEKHIAQNESTDDEGAAQNQPELQSRAPASMPAASSDDDIAIVGMSGRFGKADNVSALWAALERGEDLVEPVRRWNLAQYYPDTDPSEYCDTGALLTRIDQFDPGFFNLSPKEATYMDPQQRLFMETCWHALEDAGLSEQSLDGEAVSIYVGCEQGDYDHLFDDAPLAQAFWGNAPSIIPARISYHLNLKGPAIAIDTACSSSLVAIHHACESLRHVDVDIAIAGGVFVQSTPDFYLKSNRANMLSKSGKCYTFDERADGFVPGEGVGVVVLKRLRDAIANKDRIYGVIKASGINQDGTSNGITAPSSMSQESLIRDTYDNFNINPENIQLVEAHGTGTRLGDPIEYEALSRAYRHYSKHTAWSALGSIKTNLGHAATAAGMAGLCKILLSLQHKKIPASLHYNTGNPAIQFDGSPFYVNTELSDWQSHGQRPRAAAISSFGFSGTNAHLVIEEAPELPPTEATQTHYLLCLSAKTAQQLSRRVEDLLVHVQRGLVSSCADLSYSLLLRRSHFEYRFACVVESLAQAEQTLKQWIAREPGAQVYDNIQSVTASAARPGYAQFAMDSLNKAITAQNHELYQQALAMLGQLYSEGEACDFSVLFQHSAARVITLPDYPFERKTIWIDNPGETKSSAAVQQRANTLHPLVHHNASTFLQQRFVSHFDGQDYFSQQHVIHGKKILPGVSMVEMVRAALSMSTHGTKPVEQQTLVMNNIGWLTPFILDEPAKTVHIDLSRDETCTRFEVNSVTSSAQAEPLTHCSGEVQLETSSAPSSRAEPERPESGSLVLSAESVYAYFEQCQIAYGVQFRRVSQLTLSGTHGVADIVAHPEQSVTQKEMMIEPGMFDGVLQSAAVLIARSCHIHEALVPIALEQLWIYGAFNGTVRAHINLHSDLSAHAGVHKVNIEVFSEDGKLIASMTGLSFRAMVPTSPSPDKVPVSAAQDGQTLQFSRAIQPTARTVSFAPSDRVTLDKAQLIVVLDEGQVQIQVGADSASCQAQLQQVCGQFNGAIHQDFDKTLAQYSTCLLAILQLLIQQKHLTEIRLQVVAVAPMAEDDANILTSVTSSLSALLKTIALEDPRFHCQFIDLAARQGTAPPSQAHISGLCHVAAKHQGEAYLLYKNNTLYRETWTEMDPVATPLSPWRDDAVYLITGGLGGIGYAIAQDIVQHARTARIFLLGSRQADRQTEQQIAQLNGLGGHASYHSVDVTQVGALNTFIAAHKNALKRITILHCAGVTRDSLVAYMAPAHLHQTYQPKTAGVVNLDIATEHLDVEHLVLFSSVSAVLGNVGQGNYATANKFMDWYATYRNQLSQRGERRGRTVSINWPIWGTEGMAIDAPTLARMHQDWGMSTMAPQEGLQTLYQVLQGRHDNVFVMHGVSARIRALFNAPSEPQSSDQTMDFLIAQSCELTGVAAHELDTHLAFDEYGFDMTQRSALIDRLSAKLGESIDKAILYSARSLDELNAYLNHPTDHPQQSPELSNSSAQVSSEQHTPVATQQFTDNVAQLLRELVQQHTDIALEDITSEAHFERYGIDSLMVVSMTSALEKICGRLPKTLFFEYNSIAQISQYISEHYPDKLQAHFAPTTDVDARTAATEGESIDGELTQHCAASQKEAQQAENTALPAQPEHIAIVGIAGRYPKASSLHEFWQNLVQGVDAITEIPASRWDHSRYFDERKGVLGKTYSKWGGFIDGVDEFDPLFFNISPHDAEFMDPQERIFLQCAYHALEDAGYADTYCAQPGANPLGEQVGVFVGVMYSEYQLYGAQQGVHGTPISLGASAASIANRVSFSLNFTGPSLAVDSMCSASLTSIHLACESILNGHCDAAIAGGVNLNLHPNKYLNLAQGNFASSEGRCKSFAADGNGYVPSEGCGALILKPLSQALRDNDHIYGLIKASSINHAGKTNGYTVPSPNAQAEVISRALSSAGVDVTTLGYIEAHGTGTSLGDPIEISGLEKAFNGMSSAPFSCRIGSVKSNIGHCEGAAGVAGVSKVLLQMKHQKLVPSIHAQTLNPNIDFEHSLLQLQTDYEDWPHQQLGGTMLPYRAGISSFGAGGANAHIVLEEYPAPARSAADDRDVVLPYMFSAVTPQQLSTLVSDFLAWFAAGHFDLVTLADIAYTLQVGRKALKERLVIIASSRTELVEKLKSYQGGQAVTGVFSANIKAAREAPDQVVSGFIAYPWLLDWCLGHSVDPQALWFAHQQVRRVSLPTYPFKQDSYWYTSICDDAPQLAPVTPHQHPLLQRNTSNFAGVCYENDFNGQEWFLRDHQVSGEKVLPGLAYLEMAVQAAKDVSQLSDSNRLSLSNIIWRRAVVVGEQGGRVDMTLTPKDSNNDIEFMVQHNGALCMSAQLNIHQPGSQDDRSGGNKQPDLQQLKDSARAMAPAGFYAEFARHGITYGETHRLVQALYVTPTQVLASIALAQTQQDQLRTFTLHPGLMDAALQSIKAFYIQDADPRLMVPFSCQQVLIHAALSPTMWVLCRRDNKGAKHQFDIEVFNNTGELSVQFKQLAVMPYHGPGSVHHAPSDEQDNMTKISASQSATSRVASQHEAWDQYLIPRWTTVAVAAEHESRDTQRNTLVVELGDYSKALSVLQYNKGTSIALKESYSVEDIVNKITHAGEFDEIVCLAANVELDYERASGHDLDLAYTKLSSMQKGSALLCFNFIKALLQSGYANRALDIKLVTIHAFSVLPGEGADPAYASLHGLFGCLAKEYKNWQVTAVDSDFISGLPIHALSRIEQATDGVSIAYRQGQWFIQQLYSYTPPSVSDEPYRDGGVYVVVGGAGGLGQVWSEMMIKTHQSHVIWIGRREQDSAISDAIERLAQYGPKPWYLCADASDPVAMRDALDAIKLRHSHIHGVVHSALVLQDRSLARMSQDEFLGCLSAKVDISLCLAQTFKAESLDFALFFSSLIAFTRNPGQANYATGSVFEDVFATQINRHWSCKVSVINWGYWGDVGAVSDASYRQRMEQAGILSIQPAPAMAAIHHLLSSDEPQLGFIRVDSGAQVGGVNEHAQITRAQALPDVLPDIQAEFNLAYQAGTARQQALSHLEQLDQQASQALADALLPLLAVQLRAAGIFAMNHGSEVSMSDLVGSIQRLGLNAFHSTMFSQWLTYSVELLQQAGWIKQAGQQLLSLQPVQALNADTCWQRWKQYCQHNQDNNLIAAKATLLDAMVTAIPGIITGKLKATDIMFPQSSMALVEGVYKNNEVSDYFNHDVALTVCAAIRAWQQQGHGRTLRILEIGAGTGGTTAGLLEKLRPFAPQIAEYCYTDVSQAFLNHAQTHYVADFPFIKTQLLNIEQPLLAQGVNTGSYDIVIAAQVLHATKSISTTLVHTKALLKRNGVLILNELSERSVYSHLTFGLLDGWWLYQDAALRMPYSPGLSSSGWQHCLAAQGFSQSYFPAPQSHGMGQQIVIAISDGNYILPRQAGSTELPLGVGKPTEQAAQTVPAASASSGQTAHALTQVNSVIMQAFSAALKVPTESIDPTEAFSDYGLDSITGVNVAQTISTELGVDLNTTALFDYVNVEQLAQYVVSLLSDQAENDIPHVKPTMSRAAPGHSWQVDHAEVMAVITRALSYALKVPPEVIEPTEAFSDYGLDSITGVSVAQTISNDLNIDLNTTVLFDHVNVEQLCQHILAQNPDITEATVSTSAPPEWAAAQSSQSKVADDAQQAAIYAVITQALCDALKVPAADIDPHEGFADYGLDSISGVGVAQQISQQLGIELSTTVLFDYVSVHQLADHILTSYPRLGIAVKASSADDAQAVQTASDNDLMPSANDVQQTPKHDVQDAPAWREYPDEAIAVVGMSGRFPGSESVDALWHNIANRVDLVTPLTRWDMSKYAGLSADFCAQGGFLSHIDQFDPGFFNISGTEATYMDPQQRLFLQESWKALEDAGYAGDPNFGEKAGVYVGCNSGDYKNILSQEAPAQAFWGNASSITPARLSYYLNLMGPAVAVDTACSSSLVAIHLACQGLWSGELDVALAGGVFVQSTPEFYLQADRANMLSKRGRCQTFDAAADGFVPAEGVGVLILKRLADALADGDHIHGVIKGSGTNQDGASNGITAPSAKSQQKLIKEVHRRFNIAPEDIQLIEAHGTGTSLGDPIESEGLKASFQSDSAQPANACALGSIKSNMGHAITAAGVASAIKVLMALKHRQLPPTIHYEKLNAKINFGDTSFYVNTELMPWAQPVSKPRTAAISSFGFSGTNAHLVLEEAPITGHVQPQRAQYLFILSSQSQPQLVTMAKQLLAHSQSHELDLAATSFTLLNGRKHCAHRLAWVARDQQELAQILTAYIEGTEHPAYSYAQFDRKAFKKQLSLQAYSNECVQRFTSSQSAQEQYDALRIIADLFVQGYRIELSRLFLDTERRRVPLPTYPFEQKKYWAPASEGGDDTGAEPAPVSNAQPFSWLLTQPHYIPVPFDAVASWDKAVAKLAGKTLYLLGNEPQTAALAKLLNQVCDKAGLVDVPALTCLSYQQAAVMDSLASLPDHILCIDTLDDSARQAQTGLQGLFGLLKTTMKSNWHQAVEVYYIYEDRSASQAYLDAMSGFYESVNRENEGYRFTLIQHRSQQQTLQQMLLQEVLQSDGVNKAVKKVQYQQGMRHVEQHVEYHQDEAFGASMNGAEPVAFEAGKTYLITGGFGPVGRLLCERLVKTWQANFVVLSRSVLDDEQRALCEQLNQYKGRIHYYAVDICDQLALQHTLDQVTQQLGAIHGVVHMARLVHDNLLVAKSWQEFSDTIQAKVTGTVNLDQCLAEAPLDFFVMFSSIAAFGLRGGTDYGYSAAFQNSFARYRNGLTAQGRRSGRAISQCWAGWSVDRYMPAARMDVMQKHGMVPIDMDAAMPMFCESLNLSEPVVGFVGISDKDKAKHFFGVDMQDTVTPQSKQLEQLLSEWSTQPSYLSDGDKGAMKDAMVGMLAQFDVNHFSDAQVAKVHGILFGQSQASTEDAVRKVAAESATEQPQGEQRDIQKIVLDTVKHALLVEEISVDESLQYYGMDSVSAMQISSRLSKNLGMQIEPVWLLENPTVRAFADHLNAQFADSI</sequence>
<dbReference type="InterPro" id="IPR049551">
    <property type="entry name" value="PKS_DH_C"/>
</dbReference>
<proteinExistence type="inferred from homology"/>
<comment type="pathway">
    <text evidence="2">Antibiotic biosynthesis.</text>
</comment>
<dbReference type="SMART" id="SM00823">
    <property type="entry name" value="PKS_PP"/>
    <property type="match status" value="6"/>
</dbReference>
<keyword evidence="6" id="KW-0963">Cytoplasm</keyword>
<feature type="region of interest" description="C-terminal hotdog fold" evidence="11">
    <location>
        <begin position="3968"/>
        <end position="4110"/>
    </location>
</feature>
<evidence type="ECO:0000256" key="5">
    <source>
        <dbReference type="ARBA" id="ARBA00022450"/>
    </source>
</evidence>
<feature type="domain" description="Carrier" evidence="13">
    <location>
        <begin position="5264"/>
        <end position="5338"/>
    </location>
</feature>
<keyword evidence="7" id="KW-0597">Phosphoprotein</keyword>
<feature type="domain" description="Carrier" evidence="13">
    <location>
        <begin position="1521"/>
        <end position="1595"/>
    </location>
</feature>
<dbReference type="InterPro" id="IPR032821">
    <property type="entry name" value="PKS_assoc"/>
</dbReference>
<dbReference type="Pfam" id="PF02801">
    <property type="entry name" value="Ketoacyl-synt_C"/>
    <property type="match status" value="4"/>
</dbReference>
<evidence type="ECO:0000313" key="17">
    <source>
        <dbReference type="Proteomes" id="UP001231616"/>
    </source>
</evidence>
<keyword evidence="9" id="KW-0677">Repeat</keyword>
<organism evidence="16 17">
    <name type="scientific">Alkalimonas collagenimarina</name>
    <dbReference type="NCBI Taxonomy" id="400390"/>
    <lineage>
        <taxon>Bacteria</taxon>
        <taxon>Pseudomonadati</taxon>
        <taxon>Pseudomonadota</taxon>
        <taxon>Gammaproteobacteria</taxon>
        <taxon>Alkalimonas</taxon>
    </lineage>
</organism>
<evidence type="ECO:0000256" key="11">
    <source>
        <dbReference type="PROSITE-ProRule" id="PRU01363"/>
    </source>
</evidence>
<dbReference type="Pfam" id="PF21394">
    <property type="entry name" value="Beta-ketacyl_N"/>
    <property type="match status" value="1"/>
</dbReference>
<evidence type="ECO:0000256" key="1">
    <source>
        <dbReference type="ARBA" id="ARBA00004496"/>
    </source>
</evidence>
<dbReference type="SMART" id="SM00826">
    <property type="entry name" value="PKS_DH"/>
    <property type="match status" value="2"/>
</dbReference>
<dbReference type="InterPro" id="IPR050091">
    <property type="entry name" value="PKS_NRPS_Biosynth_Enz"/>
</dbReference>
<comment type="similarity">
    <text evidence="4">Belongs to the short-chain dehydrogenases/reductases (SDR) family.</text>
</comment>
<feature type="domain" description="Ketosynthase family 3 (KS3)" evidence="14">
    <location>
        <begin position="1632"/>
        <end position="2049"/>
    </location>
</feature>
<evidence type="ECO:0000259" key="15">
    <source>
        <dbReference type="PROSITE" id="PS52019"/>
    </source>
</evidence>
<feature type="domain" description="Ketosynthase family 3 (KS3)" evidence="14">
    <location>
        <begin position="5390"/>
        <end position="5806"/>
    </location>
</feature>
<dbReference type="InterPro" id="IPR020807">
    <property type="entry name" value="PKS_DH"/>
</dbReference>
<feature type="domain" description="Carrier" evidence="13">
    <location>
        <begin position="5157"/>
        <end position="5231"/>
    </location>
</feature>
<feature type="active site" description="Proton acceptor; for dehydratase activity" evidence="11">
    <location>
        <position position="3859"/>
    </location>
</feature>
<evidence type="ECO:0000256" key="6">
    <source>
        <dbReference type="ARBA" id="ARBA00022490"/>
    </source>
</evidence>
<dbReference type="InterPro" id="IPR009081">
    <property type="entry name" value="PP-bd_ACP"/>
</dbReference>
<evidence type="ECO:0000256" key="8">
    <source>
        <dbReference type="ARBA" id="ARBA00022679"/>
    </source>
</evidence>
<dbReference type="PROSITE" id="PS52004">
    <property type="entry name" value="KS3_2"/>
    <property type="match status" value="4"/>
</dbReference>
<feature type="domain" description="Carrier" evidence="13">
    <location>
        <begin position="5051"/>
        <end position="5128"/>
    </location>
</feature>
<dbReference type="PROSITE" id="PS52019">
    <property type="entry name" value="PKS_MFAS_DH"/>
    <property type="match status" value="2"/>
</dbReference>
<evidence type="ECO:0000256" key="9">
    <source>
        <dbReference type="ARBA" id="ARBA00022737"/>
    </source>
</evidence>
<keyword evidence="17" id="KW-1185">Reference proteome</keyword>
<dbReference type="Gene3D" id="3.40.50.720">
    <property type="entry name" value="NAD(P)-binding Rossmann-like Domain"/>
    <property type="match status" value="4"/>
</dbReference>
<dbReference type="InterPro" id="IPR020806">
    <property type="entry name" value="PKS_PP-bd"/>
</dbReference>
<dbReference type="InterPro" id="IPR049900">
    <property type="entry name" value="PKS_mFAS_DH"/>
</dbReference>
<evidence type="ECO:0000259" key="14">
    <source>
        <dbReference type="PROSITE" id="PS52004"/>
    </source>
</evidence>
<dbReference type="CDD" id="cd00833">
    <property type="entry name" value="PKS"/>
    <property type="match status" value="4"/>
</dbReference>
<dbReference type="PROSITE" id="PS50075">
    <property type="entry name" value="CARRIER"/>
    <property type="match status" value="6"/>
</dbReference>
<dbReference type="Pfam" id="PF22621">
    <property type="entry name" value="CurL-like_PKS_C"/>
    <property type="match status" value="1"/>
</dbReference>
<dbReference type="Pfam" id="PF14765">
    <property type="entry name" value="PS-DH"/>
    <property type="match status" value="2"/>
</dbReference>
<dbReference type="SUPFAM" id="SSF51735">
    <property type="entry name" value="NAD(P)-binding Rossmann-fold domains"/>
    <property type="match status" value="5"/>
</dbReference>
<evidence type="ECO:0000256" key="12">
    <source>
        <dbReference type="SAM" id="MobiDB-lite"/>
    </source>
</evidence>
<dbReference type="InterPro" id="IPR018201">
    <property type="entry name" value="Ketoacyl_synth_AS"/>
</dbReference>
<dbReference type="InterPro" id="IPR049490">
    <property type="entry name" value="C883_1060-like_KR_N"/>
</dbReference>
<dbReference type="Gene3D" id="1.10.1240.100">
    <property type="match status" value="4"/>
</dbReference>
<dbReference type="Pfam" id="PF21089">
    <property type="entry name" value="PKS_DH_N"/>
    <property type="match status" value="2"/>
</dbReference>
<dbReference type="Gene3D" id="1.10.1200.10">
    <property type="entry name" value="ACP-like"/>
    <property type="match status" value="7"/>
</dbReference>
<dbReference type="Pfam" id="PF08242">
    <property type="entry name" value="Methyltransf_12"/>
    <property type="match status" value="2"/>
</dbReference>
<dbReference type="Gene3D" id="3.40.47.10">
    <property type="match status" value="4"/>
</dbReference>
<dbReference type="EMBL" id="JAUZVZ010000017">
    <property type="protein sequence ID" value="MDP4536966.1"/>
    <property type="molecule type" value="Genomic_DNA"/>
</dbReference>
<evidence type="ECO:0000256" key="2">
    <source>
        <dbReference type="ARBA" id="ARBA00004792"/>
    </source>
</evidence>
<dbReference type="InterPro" id="IPR036291">
    <property type="entry name" value="NAD(P)-bd_dom_sf"/>
</dbReference>
<dbReference type="SMART" id="SM01294">
    <property type="entry name" value="PKS_PP_betabranch"/>
    <property type="match status" value="4"/>
</dbReference>
<feature type="region of interest" description="C-terminal hotdog fold" evidence="11">
    <location>
        <begin position="2379"/>
        <end position="2526"/>
    </location>
</feature>
<dbReference type="InterPro" id="IPR014031">
    <property type="entry name" value="Ketoacyl_synth_C"/>
</dbReference>
<feature type="domain" description="PKS/mFAS DH" evidence="15">
    <location>
        <begin position="2239"/>
        <end position="2526"/>
    </location>
</feature>
<feature type="domain" description="Carrier" evidence="13">
    <location>
        <begin position="3095"/>
        <end position="3168"/>
    </location>
</feature>
<dbReference type="InterPro" id="IPR057326">
    <property type="entry name" value="KR_dom"/>
</dbReference>
<dbReference type="InterPro" id="IPR049552">
    <property type="entry name" value="PKS_DH_N"/>
</dbReference>
<comment type="pathway">
    <text evidence="3">Lipid metabolism; fatty acid biosynthesis.</text>
</comment>
<dbReference type="CDD" id="cd08953">
    <property type="entry name" value="KR_2_SDR_x"/>
    <property type="match status" value="3"/>
</dbReference>
<dbReference type="Pfam" id="PF00550">
    <property type="entry name" value="PP-binding"/>
    <property type="match status" value="6"/>
</dbReference>
<dbReference type="Gene3D" id="3.40.50.150">
    <property type="entry name" value="Vaccinia Virus protein VP39"/>
    <property type="match status" value="2"/>
</dbReference>
<feature type="domain" description="PKS/mFAS DH" evidence="15">
    <location>
        <begin position="3830"/>
        <end position="4110"/>
    </location>
</feature>
<dbReference type="Pfam" id="PF16197">
    <property type="entry name" value="KAsynt_C_assoc"/>
    <property type="match status" value="2"/>
</dbReference>
<comment type="subcellular location">
    <subcellularLocation>
        <location evidence="1">Cytoplasm</location>
    </subcellularLocation>
</comment>
<feature type="region of interest" description="Disordered" evidence="12">
    <location>
        <begin position="2357"/>
        <end position="2376"/>
    </location>
</feature>
<feature type="domain" description="Ketosynthase family 3 (KS3)" evidence="14">
    <location>
        <begin position="3221"/>
        <end position="3656"/>
    </location>
</feature>
<dbReference type="SUPFAM" id="SSF47336">
    <property type="entry name" value="ACP-like"/>
    <property type="match status" value="7"/>
</dbReference>
<dbReference type="SUPFAM" id="SSF53335">
    <property type="entry name" value="S-adenosyl-L-methionine-dependent methyltransferases"/>
    <property type="match status" value="2"/>
</dbReference>
<gene>
    <name evidence="16" type="ORF">Q3O60_12255</name>
</gene>
<dbReference type="InterPro" id="IPR036736">
    <property type="entry name" value="ACP-like_sf"/>
</dbReference>
<dbReference type="InterPro" id="IPR016039">
    <property type="entry name" value="Thiolase-like"/>
</dbReference>
<feature type="region of interest" description="Disordered" evidence="12">
    <location>
        <begin position="1602"/>
        <end position="1629"/>
    </location>
</feature>
<dbReference type="InterPro" id="IPR020841">
    <property type="entry name" value="PKS_Beta-ketoAc_synthase_dom"/>
</dbReference>
<name>A0ABT9H0Y6_9GAMM</name>
<dbReference type="SMART" id="SM00825">
    <property type="entry name" value="PKS_KS"/>
    <property type="match status" value="4"/>
</dbReference>
<comment type="caution">
    <text evidence="16">The sequence shown here is derived from an EMBL/GenBank/DDBJ whole genome shotgun (WGS) entry which is preliminary data.</text>
</comment>
<dbReference type="Pfam" id="PF22336">
    <property type="entry name" value="RhiE-like_linker"/>
    <property type="match status" value="1"/>
</dbReference>
<dbReference type="InterPro" id="IPR013217">
    <property type="entry name" value="Methyltransf_12"/>
</dbReference>
<dbReference type="InterPro" id="IPR013968">
    <property type="entry name" value="PKS_KR"/>
</dbReference>
<feature type="compositionally biased region" description="Polar residues" evidence="12">
    <location>
        <begin position="3066"/>
        <end position="3087"/>
    </location>
</feature>
<dbReference type="PROSITE" id="PS00012">
    <property type="entry name" value="PHOSPHOPANTETHEINE"/>
    <property type="match status" value="3"/>
</dbReference>
<dbReference type="InterPro" id="IPR042104">
    <property type="entry name" value="PKS_dehydratase_sf"/>
</dbReference>
<dbReference type="RefSeq" id="WP_305894231.1">
    <property type="nucleotide sequence ID" value="NZ_JAUZVZ010000017.1"/>
</dbReference>
<accession>A0ABT9H0Y6</accession>
<dbReference type="Pfam" id="PF00109">
    <property type="entry name" value="ketoacyl-synt"/>
    <property type="match status" value="4"/>
</dbReference>
<keyword evidence="5" id="KW-0596">Phosphopantetheine</keyword>
<dbReference type="InterPro" id="IPR029063">
    <property type="entry name" value="SAM-dependent_MTases_sf"/>
</dbReference>
<evidence type="ECO:0000256" key="3">
    <source>
        <dbReference type="ARBA" id="ARBA00005194"/>
    </source>
</evidence>
<protein>
    <submittedName>
        <fullName evidence="16">SDR family NAD(P)-dependent oxidoreductase</fullName>
    </submittedName>
</protein>
<dbReference type="SUPFAM" id="SSF53901">
    <property type="entry name" value="Thiolase-like"/>
    <property type="match status" value="4"/>
</dbReference>
<dbReference type="CDD" id="cd02440">
    <property type="entry name" value="AdoMet_MTases"/>
    <property type="match status" value="1"/>
</dbReference>
<feature type="active site" description="Proton donor; for dehydratase activity" evidence="11">
    <location>
        <position position="2440"/>
    </location>
</feature>
<feature type="region of interest" description="N-terminal hotdog fold" evidence="11">
    <location>
        <begin position="2239"/>
        <end position="2365"/>
    </location>
</feature>
<evidence type="ECO:0000256" key="10">
    <source>
        <dbReference type="ARBA" id="ARBA00023268"/>
    </source>
</evidence>
<dbReference type="Proteomes" id="UP001231616">
    <property type="component" value="Unassembled WGS sequence"/>
</dbReference>
<evidence type="ECO:0000256" key="7">
    <source>
        <dbReference type="ARBA" id="ARBA00022553"/>
    </source>
</evidence>
<dbReference type="InterPro" id="IPR014030">
    <property type="entry name" value="Ketoacyl_synth_N"/>
</dbReference>
<dbReference type="Pfam" id="PF08659">
    <property type="entry name" value="KR"/>
    <property type="match status" value="4"/>
</dbReference>
<feature type="active site" description="Proton donor; for dehydratase activity" evidence="11">
    <location>
        <position position="4029"/>
    </location>
</feature>
<keyword evidence="8" id="KW-0808">Transferase</keyword>
<keyword evidence="10" id="KW-0511">Multifunctional enzyme</keyword>
<dbReference type="PROSITE" id="PS00606">
    <property type="entry name" value="KS3_1"/>
    <property type="match status" value="3"/>
</dbReference>
<feature type="domain" description="Ketosynthase family 3 (KS3)" evidence="14">
    <location>
        <begin position="6"/>
        <end position="435"/>
    </location>
</feature>
<dbReference type="InterPro" id="IPR006162">
    <property type="entry name" value="Ppantetheine_attach_site"/>
</dbReference>